<keyword evidence="4 7" id="KW-0812">Transmembrane</keyword>
<dbReference type="InterPro" id="IPR051393">
    <property type="entry name" value="ABC_transporter_permease"/>
</dbReference>
<evidence type="ECO:0000256" key="2">
    <source>
        <dbReference type="ARBA" id="ARBA00022448"/>
    </source>
</evidence>
<dbReference type="InterPro" id="IPR000515">
    <property type="entry name" value="MetI-like"/>
</dbReference>
<dbReference type="GO" id="GO:0005886">
    <property type="term" value="C:plasma membrane"/>
    <property type="evidence" value="ECO:0007669"/>
    <property type="project" value="UniProtKB-SubCell"/>
</dbReference>
<sequence length="303" mass="33886">MSGKYEVGIKENRKKKRSFLQYAFIVPHMILFIIFVCIPIVFGIYISFTNWDMIGTPEWVGLANYKEILLNSKSTFNRQFMEGIRNTLLFVVLNVPLCIVVPLGFALVLHLRPYGSKFFQSVLYLPTLFSVTSVGLIWMQLLNRRFGLASMMGAKVPWATTMPYAWIALMVMTVWWTMGANMVIYQAALSGVSQDLYEAAEIDGAGGIVKFFKITLPSIRFQLLYTLVITVAGSFNVYGQPTIMTRVDPATAPAVKVLVYHIRNIAFGSGQSAAGIASAMAVILGIFIAIISIFQFKLIRNED</sequence>
<organism evidence="9 10">
    <name type="scientific">Hungatella hathewayi</name>
    <dbReference type="NCBI Taxonomy" id="154046"/>
    <lineage>
        <taxon>Bacteria</taxon>
        <taxon>Bacillati</taxon>
        <taxon>Bacillota</taxon>
        <taxon>Clostridia</taxon>
        <taxon>Lachnospirales</taxon>
        <taxon>Lachnospiraceae</taxon>
        <taxon>Hungatella</taxon>
    </lineage>
</organism>
<evidence type="ECO:0000259" key="8">
    <source>
        <dbReference type="PROSITE" id="PS50928"/>
    </source>
</evidence>
<evidence type="ECO:0000313" key="10">
    <source>
        <dbReference type="Proteomes" id="UP000261111"/>
    </source>
</evidence>
<dbReference type="PANTHER" id="PTHR30193">
    <property type="entry name" value="ABC TRANSPORTER PERMEASE PROTEIN"/>
    <property type="match status" value="1"/>
</dbReference>
<comment type="caution">
    <text evidence="9">The sequence shown here is derived from an EMBL/GenBank/DDBJ whole genome shotgun (WGS) entry which is preliminary data.</text>
</comment>
<dbReference type="Pfam" id="PF00528">
    <property type="entry name" value="BPD_transp_1"/>
    <property type="match status" value="1"/>
</dbReference>
<dbReference type="CDD" id="cd06261">
    <property type="entry name" value="TM_PBP2"/>
    <property type="match status" value="1"/>
</dbReference>
<dbReference type="Proteomes" id="UP000261111">
    <property type="component" value="Unassembled WGS sequence"/>
</dbReference>
<dbReference type="PROSITE" id="PS50928">
    <property type="entry name" value="ABC_TM1"/>
    <property type="match status" value="1"/>
</dbReference>
<dbReference type="GeneID" id="93335600"/>
<dbReference type="PANTHER" id="PTHR30193:SF37">
    <property type="entry name" value="INNER MEMBRANE ABC TRANSPORTER PERMEASE PROTEIN YCJO"/>
    <property type="match status" value="1"/>
</dbReference>
<evidence type="ECO:0000256" key="6">
    <source>
        <dbReference type="ARBA" id="ARBA00023136"/>
    </source>
</evidence>
<dbReference type="InterPro" id="IPR035906">
    <property type="entry name" value="MetI-like_sf"/>
</dbReference>
<name>A0A3E2WMF2_9FIRM</name>
<keyword evidence="2 7" id="KW-0813">Transport</keyword>
<keyword evidence="5 7" id="KW-1133">Transmembrane helix</keyword>
<dbReference type="Gene3D" id="1.20.58.370">
    <property type="entry name" value="MalF N-terminal region-like"/>
    <property type="match status" value="1"/>
</dbReference>
<proteinExistence type="inferred from homology"/>
<evidence type="ECO:0000256" key="4">
    <source>
        <dbReference type="ARBA" id="ARBA00022692"/>
    </source>
</evidence>
<feature type="transmembrane region" description="Helical" evidence="7">
    <location>
        <begin position="121"/>
        <end position="142"/>
    </location>
</feature>
<protein>
    <submittedName>
        <fullName evidence="9">Sugar ABC transporter permease</fullName>
    </submittedName>
</protein>
<gene>
    <name evidence="9" type="ORF">DWX41_16310</name>
</gene>
<accession>A0A3E2WMF2</accession>
<keyword evidence="3" id="KW-1003">Cell membrane</keyword>
<evidence type="ECO:0000256" key="5">
    <source>
        <dbReference type="ARBA" id="ARBA00022989"/>
    </source>
</evidence>
<evidence type="ECO:0000256" key="3">
    <source>
        <dbReference type="ARBA" id="ARBA00022475"/>
    </source>
</evidence>
<comment type="similarity">
    <text evidence="7">Belongs to the binding-protein-dependent transport system permease family.</text>
</comment>
<evidence type="ECO:0000256" key="7">
    <source>
        <dbReference type="RuleBase" id="RU363032"/>
    </source>
</evidence>
<evidence type="ECO:0000256" key="1">
    <source>
        <dbReference type="ARBA" id="ARBA00004651"/>
    </source>
</evidence>
<dbReference type="GO" id="GO:0055085">
    <property type="term" value="P:transmembrane transport"/>
    <property type="evidence" value="ECO:0007669"/>
    <property type="project" value="InterPro"/>
</dbReference>
<dbReference type="SUPFAM" id="SSF161098">
    <property type="entry name" value="MetI-like"/>
    <property type="match status" value="1"/>
</dbReference>
<keyword evidence="6 7" id="KW-0472">Membrane</keyword>
<reference evidence="9 10" key="1">
    <citation type="submission" date="2018-08" db="EMBL/GenBank/DDBJ databases">
        <title>A genome reference for cultivated species of the human gut microbiota.</title>
        <authorList>
            <person name="Zou Y."/>
            <person name="Xue W."/>
            <person name="Luo G."/>
        </authorList>
    </citation>
    <scope>NUCLEOTIDE SEQUENCE [LARGE SCALE GENOMIC DNA]</scope>
    <source>
        <strain evidence="9 10">AF19-21</strain>
    </source>
</reference>
<feature type="transmembrane region" description="Helical" evidence="7">
    <location>
        <begin position="162"/>
        <end position="184"/>
    </location>
</feature>
<feature type="transmembrane region" description="Helical" evidence="7">
    <location>
        <begin position="88"/>
        <end position="109"/>
    </location>
</feature>
<dbReference type="RefSeq" id="WP_025656155.1">
    <property type="nucleotide sequence ID" value="NZ_QVIA01000020.1"/>
</dbReference>
<dbReference type="Gene3D" id="1.10.3720.10">
    <property type="entry name" value="MetI-like"/>
    <property type="match status" value="1"/>
</dbReference>
<feature type="transmembrane region" description="Helical" evidence="7">
    <location>
        <begin position="20"/>
        <end position="48"/>
    </location>
</feature>
<evidence type="ECO:0000313" key="9">
    <source>
        <dbReference type="EMBL" id="RGC28291.1"/>
    </source>
</evidence>
<feature type="transmembrane region" description="Helical" evidence="7">
    <location>
        <begin position="221"/>
        <end position="239"/>
    </location>
</feature>
<comment type="subcellular location">
    <subcellularLocation>
        <location evidence="1 7">Cell membrane</location>
        <topology evidence="1 7">Multi-pass membrane protein</topology>
    </subcellularLocation>
</comment>
<dbReference type="InterPro" id="IPR035277">
    <property type="entry name" value="MalF_N"/>
</dbReference>
<dbReference type="AlphaFoldDB" id="A0A3E2WMF2"/>
<feature type="domain" description="ABC transmembrane type-1" evidence="8">
    <location>
        <begin position="84"/>
        <end position="295"/>
    </location>
</feature>
<dbReference type="EMBL" id="QVIA01000020">
    <property type="protein sequence ID" value="RGC28291.1"/>
    <property type="molecule type" value="Genomic_DNA"/>
</dbReference>
<feature type="transmembrane region" description="Helical" evidence="7">
    <location>
        <begin position="273"/>
        <end position="294"/>
    </location>
</feature>